<reference evidence="3" key="1">
    <citation type="journal article" date="2017" name="Plant J.">
        <title>The pomegranate (Punica granatum L.) genome and the genomics of punicalagin biosynthesis.</title>
        <authorList>
            <person name="Qin G."/>
            <person name="Xu C."/>
            <person name="Ming R."/>
            <person name="Tang H."/>
            <person name="Guyot R."/>
            <person name="Kramer E.M."/>
            <person name="Hu Y."/>
            <person name="Yi X."/>
            <person name="Qi Y."/>
            <person name="Xu X."/>
            <person name="Gao Z."/>
            <person name="Pan H."/>
            <person name="Jian J."/>
            <person name="Tian Y."/>
            <person name="Yue Z."/>
            <person name="Xu Y."/>
        </authorList>
    </citation>
    <scope>NUCLEOTIDE SEQUENCE [LARGE SCALE GENOMIC DNA]</scope>
    <source>
        <strain evidence="3">cv. Dabenzi</strain>
    </source>
</reference>
<accession>A0A218WIM0</accession>
<gene>
    <name evidence="2" type="ORF">CDL15_Pgr017745</name>
</gene>
<evidence type="ECO:0000313" key="2">
    <source>
        <dbReference type="EMBL" id="OWM71862.1"/>
    </source>
</evidence>
<dbReference type="Proteomes" id="UP000197138">
    <property type="component" value="Unassembled WGS sequence"/>
</dbReference>
<sequence length="105" mass="11796">MIYYCCAIVSSEEGEAQVEGPFRHPYIHTSRPGSTFCSYYFQIHFEFLELNFPLQTPHDPQAGDGDKDDHGGDDDGSDADYASYGTSADDSDDHPVKEDFFKDEV</sequence>
<feature type="compositionally biased region" description="Basic and acidic residues" evidence="1">
    <location>
        <begin position="93"/>
        <end position="105"/>
    </location>
</feature>
<name>A0A218WIM0_PUNGR</name>
<evidence type="ECO:0000313" key="3">
    <source>
        <dbReference type="Proteomes" id="UP000197138"/>
    </source>
</evidence>
<dbReference type="EMBL" id="MTKT01004293">
    <property type="protein sequence ID" value="OWM71862.1"/>
    <property type="molecule type" value="Genomic_DNA"/>
</dbReference>
<comment type="caution">
    <text evidence="2">The sequence shown here is derived from an EMBL/GenBank/DDBJ whole genome shotgun (WGS) entry which is preliminary data.</text>
</comment>
<evidence type="ECO:0000256" key="1">
    <source>
        <dbReference type="SAM" id="MobiDB-lite"/>
    </source>
</evidence>
<protein>
    <submittedName>
        <fullName evidence="2">Uncharacterized protein</fullName>
    </submittedName>
</protein>
<dbReference type="AlphaFoldDB" id="A0A218WIM0"/>
<proteinExistence type="predicted"/>
<feature type="region of interest" description="Disordered" evidence="1">
    <location>
        <begin position="55"/>
        <end position="105"/>
    </location>
</feature>
<organism evidence="2 3">
    <name type="scientific">Punica granatum</name>
    <name type="common">Pomegranate</name>
    <dbReference type="NCBI Taxonomy" id="22663"/>
    <lineage>
        <taxon>Eukaryota</taxon>
        <taxon>Viridiplantae</taxon>
        <taxon>Streptophyta</taxon>
        <taxon>Embryophyta</taxon>
        <taxon>Tracheophyta</taxon>
        <taxon>Spermatophyta</taxon>
        <taxon>Magnoliopsida</taxon>
        <taxon>eudicotyledons</taxon>
        <taxon>Gunneridae</taxon>
        <taxon>Pentapetalae</taxon>
        <taxon>rosids</taxon>
        <taxon>malvids</taxon>
        <taxon>Myrtales</taxon>
        <taxon>Lythraceae</taxon>
        <taxon>Punica</taxon>
    </lineage>
</organism>